<evidence type="ECO:0000259" key="2">
    <source>
        <dbReference type="PROSITE" id="PS50213"/>
    </source>
</evidence>
<dbReference type="InterPro" id="IPR036378">
    <property type="entry name" value="FAS1_dom_sf"/>
</dbReference>
<feature type="domain" description="FAS1" evidence="2">
    <location>
        <begin position="342"/>
        <end position="484"/>
    </location>
</feature>
<feature type="domain" description="FAS1" evidence="2">
    <location>
        <begin position="523"/>
        <end position="675"/>
    </location>
</feature>
<dbReference type="GeneID" id="106061922"/>
<dbReference type="GO" id="GO:0050839">
    <property type="term" value="F:cell adhesion molecule binding"/>
    <property type="evidence" value="ECO:0007669"/>
    <property type="project" value="TreeGrafter"/>
</dbReference>
<reference evidence="4" key="1">
    <citation type="submission" date="2025-08" db="UniProtKB">
        <authorList>
            <consortium name="RefSeq"/>
        </authorList>
    </citation>
    <scope>IDENTIFICATION</scope>
</reference>
<feature type="signal peptide" evidence="1">
    <location>
        <begin position="1"/>
        <end position="21"/>
    </location>
</feature>
<evidence type="ECO:0000313" key="4">
    <source>
        <dbReference type="RefSeq" id="XP_055873247.1"/>
    </source>
</evidence>
<dbReference type="RefSeq" id="XP_055873247.1">
    <property type="nucleotide sequence ID" value="XM_056017272.1"/>
</dbReference>
<dbReference type="SUPFAM" id="SSF82153">
    <property type="entry name" value="FAS1 domain"/>
    <property type="match status" value="4"/>
</dbReference>
<name>A0A9W2ZE07_BIOGL</name>
<dbReference type="SMART" id="SM00554">
    <property type="entry name" value="FAS1"/>
    <property type="match status" value="4"/>
</dbReference>
<dbReference type="GO" id="GO:0030198">
    <property type="term" value="P:extracellular matrix organization"/>
    <property type="evidence" value="ECO:0007669"/>
    <property type="project" value="TreeGrafter"/>
</dbReference>
<dbReference type="Proteomes" id="UP001165740">
    <property type="component" value="Chromosome 18"/>
</dbReference>
<dbReference type="PROSITE" id="PS50213">
    <property type="entry name" value="FAS1"/>
    <property type="match status" value="4"/>
</dbReference>
<sequence>MASLVYFLLSLLLSAIVSVYGQAIYQGNTAFDALDGLGCSQFKAIIQEAYLEQTFQSAQALTLFVFNDTAYSLLPPSRLLSLYDKQSANNLGAKEYVYSFTLPLALETSAFSAAAPMRTYSVRNRKAFLNKKELSNGNVTCGTPGPTKYFINGVKLIRPNIQAGMHIIHVIDQVLDKPLEDNAIAYVTGYNPSKLQFMFYTKIMEILQRSSEEDGEYNYNRQVVQVLNSPQVTFFIPSDEALNMIPVQKLSELQGNLKLMLDIVTLHIIPNQVLYTSLVNHNERFNTQFNSETVVFRKLGETEYVTGQLKGGRTVTAKLNPANITVMNGVVHQIDNILGFVYKTAIEEISIDPLTQNFEQLIHAARKDLQNYLTATSGVTVFAPTNAAMFAVANVYKNYLSNQSLIDMVLEMSLLQQGQYFNLMDYNGGYESYKTAVSRYNGRLIKVYNDGNNLWVEGGYVKARVLKPDIGVTNGVVHQIDAVFGIPVRDIPYTIFCEDWLVSTYIQLQYLGLDKYMRDPTLTQNVECTFSASAAAGSKPPSIGTNANSNTNNFVGPCGVGPLRCEFTFFVPNGTAIENFALTPYGRQVMNEPQRWRWIMRRLMTSREKIYIDQLAVGAPRSFYADNGEELIVQVDAGSSGRQTAYIMFEGIRAQVVHSDIGATNGVIHIISSLLFVPEDLARDVSGPSTIEVSQTTKASCLN</sequence>
<dbReference type="InterPro" id="IPR050904">
    <property type="entry name" value="Adhesion/Biosynth-related"/>
</dbReference>
<keyword evidence="3" id="KW-1185">Reference proteome</keyword>
<dbReference type="Gene3D" id="2.30.180.10">
    <property type="entry name" value="FAS1 domain"/>
    <property type="match status" value="4"/>
</dbReference>
<gene>
    <name evidence="4" type="primary">LOC106061922</name>
</gene>
<feature type="chain" id="PRO_5040850120" evidence="1">
    <location>
        <begin position="22"/>
        <end position="703"/>
    </location>
</feature>
<dbReference type="GO" id="GO:0031012">
    <property type="term" value="C:extracellular matrix"/>
    <property type="evidence" value="ECO:0007669"/>
    <property type="project" value="TreeGrafter"/>
</dbReference>
<dbReference type="GO" id="GO:0007155">
    <property type="term" value="P:cell adhesion"/>
    <property type="evidence" value="ECO:0007669"/>
    <property type="project" value="TreeGrafter"/>
</dbReference>
<dbReference type="PANTHER" id="PTHR10900">
    <property type="entry name" value="PERIOSTIN-RELATED"/>
    <property type="match status" value="1"/>
</dbReference>
<feature type="domain" description="FAS1" evidence="2">
    <location>
        <begin position="200"/>
        <end position="338"/>
    </location>
</feature>
<feature type="domain" description="FAS1" evidence="2">
    <location>
        <begin position="26"/>
        <end position="175"/>
    </location>
</feature>
<proteinExistence type="predicted"/>
<evidence type="ECO:0000256" key="1">
    <source>
        <dbReference type="SAM" id="SignalP"/>
    </source>
</evidence>
<organism evidence="3 4">
    <name type="scientific">Biomphalaria glabrata</name>
    <name type="common">Bloodfluke planorb</name>
    <name type="synonym">Freshwater snail</name>
    <dbReference type="NCBI Taxonomy" id="6526"/>
    <lineage>
        <taxon>Eukaryota</taxon>
        <taxon>Metazoa</taxon>
        <taxon>Spiralia</taxon>
        <taxon>Lophotrochozoa</taxon>
        <taxon>Mollusca</taxon>
        <taxon>Gastropoda</taxon>
        <taxon>Heterobranchia</taxon>
        <taxon>Euthyneura</taxon>
        <taxon>Panpulmonata</taxon>
        <taxon>Hygrophila</taxon>
        <taxon>Lymnaeoidea</taxon>
        <taxon>Planorbidae</taxon>
        <taxon>Biomphalaria</taxon>
    </lineage>
</organism>
<keyword evidence="1" id="KW-0732">Signal</keyword>
<evidence type="ECO:0000313" key="3">
    <source>
        <dbReference type="Proteomes" id="UP001165740"/>
    </source>
</evidence>
<dbReference type="GO" id="GO:0005615">
    <property type="term" value="C:extracellular space"/>
    <property type="evidence" value="ECO:0007669"/>
    <property type="project" value="TreeGrafter"/>
</dbReference>
<dbReference type="PANTHER" id="PTHR10900:SF124">
    <property type="entry name" value="FI05614P"/>
    <property type="match status" value="1"/>
</dbReference>
<dbReference type="AlphaFoldDB" id="A0A9W2ZE07"/>
<dbReference type="Pfam" id="PF02469">
    <property type="entry name" value="Fasciclin"/>
    <property type="match status" value="4"/>
</dbReference>
<accession>A0A9W2ZE07</accession>
<dbReference type="InterPro" id="IPR000782">
    <property type="entry name" value="FAS1_domain"/>
</dbReference>
<protein>
    <submittedName>
        <fullName evidence="4">Uncharacterized protein LOC106061922 isoform X3</fullName>
    </submittedName>
</protein>